<keyword evidence="3" id="KW-0808">Transferase</keyword>
<reference evidence="3 4" key="1">
    <citation type="submission" date="2020-08" db="EMBL/GenBank/DDBJ databases">
        <title>Sequencing the genomes of 1000 actinobacteria strains.</title>
        <authorList>
            <person name="Klenk H.-P."/>
        </authorList>
    </citation>
    <scope>NUCLEOTIDE SEQUENCE [LARGE SCALE GENOMIC DNA]</scope>
    <source>
        <strain evidence="3 4">DSM 23974</strain>
    </source>
</reference>
<evidence type="ECO:0000313" key="3">
    <source>
        <dbReference type="EMBL" id="MBB4735829.1"/>
    </source>
</evidence>
<dbReference type="EMBL" id="JACHNA010000001">
    <property type="protein sequence ID" value="MBB4735829.1"/>
    <property type="molecule type" value="Genomic_DNA"/>
</dbReference>
<dbReference type="Pfam" id="PF13508">
    <property type="entry name" value="Acetyltransf_7"/>
    <property type="match status" value="1"/>
</dbReference>
<dbReference type="RefSeq" id="WP_158496487.1">
    <property type="nucleotide sequence ID" value="NZ_JACHNA010000001.1"/>
</dbReference>
<evidence type="ECO:0000256" key="1">
    <source>
        <dbReference type="SAM" id="MobiDB-lite"/>
    </source>
</evidence>
<dbReference type="PROSITE" id="PS51186">
    <property type="entry name" value="GNAT"/>
    <property type="match status" value="1"/>
</dbReference>
<evidence type="ECO:0000313" key="4">
    <source>
        <dbReference type="Proteomes" id="UP000540191"/>
    </source>
</evidence>
<dbReference type="Proteomes" id="UP000540191">
    <property type="component" value="Unassembled WGS sequence"/>
</dbReference>
<dbReference type="GO" id="GO:0016747">
    <property type="term" value="F:acyltransferase activity, transferring groups other than amino-acyl groups"/>
    <property type="evidence" value="ECO:0007669"/>
    <property type="project" value="InterPro"/>
</dbReference>
<feature type="region of interest" description="Disordered" evidence="1">
    <location>
        <begin position="29"/>
        <end position="49"/>
    </location>
</feature>
<dbReference type="SUPFAM" id="SSF55729">
    <property type="entry name" value="Acyl-CoA N-acyltransferases (Nat)"/>
    <property type="match status" value="1"/>
</dbReference>
<accession>A0A7W7M3P9</accession>
<name>A0A7W7M3P9_9MICC</name>
<dbReference type="AlphaFoldDB" id="A0A7W7M3P9"/>
<protein>
    <submittedName>
        <fullName evidence="3">GNAT superfamily N-acetyltransferase</fullName>
    </submittedName>
</protein>
<gene>
    <name evidence="3" type="ORF">HDA30_001337</name>
</gene>
<dbReference type="CDD" id="cd04301">
    <property type="entry name" value="NAT_SF"/>
    <property type="match status" value="1"/>
</dbReference>
<feature type="domain" description="N-acetyltransferase" evidence="2">
    <location>
        <begin position="118"/>
        <end position="266"/>
    </location>
</feature>
<organism evidence="3 4">
    <name type="scientific">Micrococcus cohnii</name>
    <dbReference type="NCBI Taxonomy" id="993416"/>
    <lineage>
        <taxon>Bacteria</taxon>
        <taxon>Bacillati</taxon>
        <taxon>Actinomycetota</taxon>
        <taxon>Actinomycetes</taxon>
        <taxon>Micrococcales</taxon>
        <taxon>Micrococcaceae</taxon>
        <taxon>Micrococcus</taxon>
    </lineage>
</organism>
<dbReference type="Gene3D" id="3.40.630.30">
    <property type="match status" value="1"/>
</dbReference>
<proteinExistence type="predicted"/>
<evidence type="ECO:0000259" key="2">
    <source>
        <dbReference type="PROSITE" id="PS51186"/>
    </source>
</evidence>
<dbReference type="InterPro" id="IPR016181">
    <property type="entry name" value="Acyl_CoA_acyltransferase"/>
</dbReference>
<sequence>MTQTLDTALVDTWFDAWARSRGYQTDRRDGRRAALRSSRPVGAVRTDESAAEATAARQAQADLPETWEHVLVEPDDQDLSVALDRLRERPGQLLTVFGQARADLEAAGLREACPAELLMAVEMDPEVQDVEPPLTPEGLRAELDEPVEGSRRVRIWASGEGASTVPEGEDELAALGWVTFEGETAVYDRIWTAPQHRRRGLGSLVMRHLTSEAMTAQLSQGLLVASPDGQKLYGHLGWREVAPVRIHALDGQAQGSQAEHTGTMGR</sequence>
<dbReference type="InterPro" id="IPR000182">
    <property type="entry name" value="GNAT_dom"/>
</dbReference>
<keyword evidence="4" id="KW-1185">Reference proteome</keyword>
<comment type="caution">
    <text evidence="3">The sequence shown here is derived from an EMBL/GenBank/DDBJ whole genome shotgun (WGS) entry which is preliminary data.</text>
</comment>